<dbReference type="Gene3D" id="3.40.1190.10">
    <property type="entry name" value="Mur-like, catalytic domain"/>
    <property type="match status" value="1"/>
</dbReference>
<dbReference type="SUPFAM" id="SSF53244">
    <property type="entry name" value="MurD-like peptide ligases, peptide-binding domain"/>
    <property type="match status" value="1"/>
</dbReference>
<dbReference type="EC" id="6.3.2.12" evidence="9"/>
<organism evidence="9">
    <name type="scientific">hydrothermal vent metagenome</name>
    <dbReference type="NCBI Taxonomy" id="652676"/>
    <lineage>
        <taxon>unclassified sequences</taxon>
        <taxon>metagenomes</taxon>
        <taxon>ecological metagenomes</taxon>
    </lineage>
</organism>
<dbReference type="Pfam" id="PF02875">
    <property type="entry name" value="Mur_ligase_C"/>
    <property type="match status" value="1"/>
</dbReference>
<evidence type="ECO:0000259" key="7">
    <source>
        <dbReference type="Pfam" id="PF02875"/>
    </source>
</evidence>
<evidence type="ECO:0000256" key="2">
    <source>
        <dbReference type="ARBA" id="ARBA00022598"/>
    </source>
</evidence>
<keyword evidence="4" id="KW-0547">Nucleotide-binding</keyword>
<dbReference type="InterPro" id="IPR001645">
    <property type="entry name" value="Folylpolyglutamate_synth"/>
</dbReference>
<dbReference type="NCBIfam" id="TIGR01499">
    <property type="entry name" value="folC"/>
    <property type="match status" value="1"/>
</dbReference>
<dbReference type="PANTHER" id="PTHR11136:SF0">
    <property type="entry name" value="DIHYDROFOLATE SYNTHETASE-RELATED"/>
    <property type="match status" value="1"/>
</dbReference>
<dbReference type="AlphaFoldDB" id="A0A3B0VGS1"/>
<dbReference type="PIRSF" id="PIRSF001563">
    <property type="entry name" value="Folylpolyglu_synth"/>
    <property type="match status" value="1"/>
</dbReference>
<dbReference type="InterPro" id="IPR036565">
    <property type="entry name" value="Mur-like_cat_sf"/>
</dbReference>
<sequence>MVKLHNVMSLQQWLKKLETRHNKKIDLGLQRVKQVYDNLKLAKVAPAIISVAGTNGKGSTVAILSSICQQAGYSIGAFTSPHIINYNERIKINDQNATDTEIIKAFEIIEQNLSGITLSYFEYATLAALIIFKQHKVNIAILEVGLGGRLDSVNVVDTDCAIITTIDIDHTAWLGDDIESIGFEKAGIMRSNKPAIYGDKSCPQAIIKHANKINAKLHLTNHPITSLELNINGKYQSINANTAITALKLIRPKLIITQNHVNKGLKNIKLQGRLQVISRNPQVIVDVAHNKQATTSLAYWLKQNPIKAKTIAVFAVLADKNPLTWITEFTEVIDIWCISQVNSERTMSKHDLLAVLADSAQLITSFATVSAALDAAKILANKADRIIVFGSFYTVSEVMSQ</sequence>
<keyword evidence="5" id="KW-0067">ATP-binding</keyword>
<keyword evidence="2 9" id="KW-0436">Ligase</keyword>
<accession>A0A3B0VGS1</accession>
<dbReference type="InterPro" id="IPR004101">
    <property type="entry name" value="Mur_ligase_C"/>
</dbReference>
<dbReference type="SUPFAM" id="SSF53623">
    <property type="entry name" value="MurD-like peptide ligases, catalytic domain"/>
    <property type="match status" value="1"/>
</dbReference>
<dbReference type="PANTHER" id="PTHR11136">
    <property type="entry name" value="FOLYLPOLYGLUTAMATE SYNTHASE-RELATED"/>
    <property type="match status" value="1"/>
</dbReference>
<keyword evidence="3" id="KW-0479">Metal-binding</keyword>
<dbReference type="EMBL" id="UOEW01000374">
    <property type="protein sequence ID" value="VAW42725.1"/>
    <property type="molecule type" value="Genomic_DNA"/>
</dbReference>
<reference evidence="9" key="1">
    <citation type="submission" date="2018-06" db="EMBL/GenBank/DDBJ databases">
        <authorList>
            <person name="Zhirakovskaya E."/>
        </authorList>
    </citation>
    <scope>NUCLEOTIDE SEQUENCE</scope>
</reference>
<dbReference type="GO" id="GO:0005737">
    <property type="term" value="C:cytoplasm"/>
    <property type="evidence" value="ECO:0007669"/>
    <property type="project" value="TreeGrafter"/>
</dbReference>
<evidence type="ECO:0000256" key="1">
    <source>
        <dbReference type="ARBA" id="ARBA00008276"/>
    </source>
</evidence>
<feature type="domain" description="Mur ligase central" evidence="8">
    <location>
        <begin position="51"/>
        <end position="217"/>
    </location>
</feature>
<dbReference type="EC" id="6.3.2.17" evidence="9"/>
<evidence type="ECO:0000313" key="9">
    <source>
        <dbReference type="EMBL" id="VAW42725.1"/>
    </source>
</evidence>
<evidence type="ECO:0000256" key="4">
    <source>
        <dbReference type="ARBA" id="ARBA00022741"/>
    </source>
</evidence>
<protein>
    <submittedName>
        <fullName evidence="9">Dihydrofolate synthase @ Folylpolyglutamate synthase</fullName>
        <ecNumber evidence="9">6.3.2.12</ecNumber>
        <ecNumber evidence="9">6.3.2.17</ecNumber>
    </submittedName>
</protein>
<dbReference type="Pfam" id="PF08245">
    <property type="entry name" value="Mur_ligase_M"/>
    <property type="match status" value="1"/>
</dbReference>
<feature type="domain" description="Mur ligase C-terminal" evidence="7">
    <location>
        <begin position="272"/>
        <end position="392"/>
    </location>
</feature>
<dbReference type="GO" id="GO:0004326">
    <property type="term" value="F:tetrahydrofolylpolyglutamate synthase activity"/>
    <property type="evidence" value="ECO:0007669"/>
    <property type="project" value="UniProtKB-EC"/>
</dbReference>
<dbReference type="GO" id="GO:0008841">
    <property type="term" value="F:dihydrofolate synthase activity"/>
    <property type="evidence" value="ECO:0007669"/>
    <property type="project" value="UniProtKB-EC"/>
</dbReference>
<comment type="similarity">
    <text evidence="1">Belongs to the folylpolyglutamate synthase family.</text>
</comment>
<evidence type="ECO:0000256" key="5">
    <source>
        <dbReference type="ARBA" id="ARBA00022840"/>
    </source>
</evidence>
<dbReference type="InterPro" id="IPR013221">
    <property type="entry name" value="Mur_ligase_cen"/>
</dbReference>
<keyword evidence="6" id="KW-0460">Magnesium</keyword>
<proteinExistence type="inferred from homology"/>
<dbReference type="GO" id="GO:0046872">
    <property type="term" value="F:metal ion binding"/>
    <property type="evidence" value="ECO:0007669"/>
    <property type="project" value="UniProtKB-KW"/>
</dbReference>
<dbReference type="Gene3D" id="3.90.190.20">
    <property type="entry name" value="Mur ligase, C-terminal domain"/>
    <property type="match status" value="1"/>
</dbReference>
<evidence type="ECO:0000256" key="6">
    <source>
        <dbReference type="ARBA" id="ARBA00022842"/>
    </source>
</evidence>
<dbReference type="InterPro" id="IPR036615">
    <property type="entry name" value="Mur_ligase_C_dom_sf"/>
</dbReference>
<evidence type="ECO:0000256" key="3">
    <source>
        <dbReference type="ARBA" id="ARBA00022723"/>
    </source>
</evidence>
<gene>
    <name evidence="9" type="ORF">MNBD_GAMMA01-1423</name>
</gene>
<dbReference type="GO" id="GO:0005524">
    <property type="term" value="F:ATP binding"/>
    <property type="evidence" value="ECO:0007669"/>
    <property type="project" value="UniProtKB-KW"/>
</dbReference>
<name>A0A3B0VGS1_9ZZZZ</name>
<evidence type="ECO:0000259" key="8">
    <source>
        <dbReference type="Pfam" id="PF08245"/>
    </source>
</evidence>